<feature type="domain" description="Alpha-D-phosphohexomutase alpha/beta/alpha" evidence="13">
    <location>
        <begin position="257"/>
        <end position="367"/>
    </location>
</feature>
<dbReference type="Pfam" id="PF00408">
    <property type="entry name" value="PGM_PMM_IV"/>
    <property type="match status" value="1"/>
</dbReference>
<evidence type="ECO:0000256" key="6">
    <source>
        <dbReference type="ARBA" id="ARBA00050364"/>
    </source>
</evidence>
<dbReference type="InterPro" id="IPR005846">
    <property type="entry name" value="A-D-PHexomutase_a/b/a-III"/>
</dbReference>
<evidence type="ECO:0000259" key="12">
    <source>
        <dbReference type="Pfam" id="PF02879"/>
    </source>
</evidence>
<dbReference type="InterPro" id="IPR005843">
    <property type="entry name" value="A-D-PHexomutase_C"/>
</dbReference>
<dbReference type="GO" id="GO:0005829">
    <property type="term" value="C:cytosol"/>
    <property type="evidence" value="ECO:0007669"/>
    <property type="project" value="TreeGrafter"/>
</dbReference>
<dbReference type="PROSITE" id="PS00710">
    <property type="entry name" value="PGM_PMM"/>
    <property type="match status" value="1"/>
</dbReference>
<evidence type="ECO:0000313" key="15">
    <source>
        <dbReference type="Proteomes" id="UP000243255"/>
    </source>
</evidence>
<dbReference type="STRING" id="1121321.SAMN04488530_14911"/>
<dbReference type="EC" id="5.4.2.10" evidence="7 9"/>
<accession>A0A1M5T0Q4</accession>
<protein>
    <recommendedName>
        <fullName evidence="7 9">Phosphoglucosamine mutase</fullName>
        <ecNumber evidence="7 9">5.4.2.10</ecNumber>
    </recommendedName>
</protein>
<reference evidence="15" key="1">
    <citation type="submission" date="2016-11" db="EMBL/GenBank/DDBJ databases">
        <authorList>
            <person name="Varghese N."/>
            <person name="Submissions S."/>
        </authorList>
    </citation>
    <scope>NUCLEOTIDE SEQUENCE [LARGE SCALE GENOMIC DNA]</scope>
    <source>
        <strain evidence="15">DSM 2635</strain>
    </source>
</reference>
<feature type="binding site" evidence="7">
    <location>
        <position position="240"/>
    </location>
    <ligand>
        <name>Mg(2+)</name>
        <dbReference type="ChEBI" id="CHEBI:18420"/>
    </ligand>
</feature>
<dbReference type="GO" id="GO:0006048">
    <property type="term" value="P:UDP-N-acetylglucosamine biosynthetic process"/>
    <property type="evidence" value="ECO:0007669"/>
    <property type="project" value="TreeGrafter"/>
</dbReference>
<dbReference type="PANTHER" id="PTHR42946">
    <property type="entry name" value="PHOSPHOHEXOSE MUTASE"/>
    <property type="match status" value="1"/>
</dbReference>
<evidence type="ECO:0000259" key="10">
    <source>
        <dbReference type="Pfam" id="PF00408"/>
    </source>
</evidence>
<dbReference type="InterPro" id="IPR036900">
    <property type="entry name" value="A-D-PHexomutase_C_sf"/>
</dbReference>
<sequence>MRKYFGTDGVRGVANTELTCDIAYKLGRAGGYVLAQGDHRVKVVVGKDTRISGDMLESSLISGLMSVGCDVITVGVIPTPAVAYLIKEYGADCGVVISASHNPFEYNGIKFFNKDGYKLADEVELKIEEYIEDIDKIEYHPIGSKLGRVIKQGDPQRDYIEYLKSIIDVDFKGLKVVLDCANGASYEVAPIVFDELGASVITINSNPDGININDKCGSTHTQSLQEAVLKHHADLGLAYDGDADRLIAVNEKGQIVDGDHIMILSAIYLKKEKKLAKDTLVVTVMSNIGLRIAAQQHGINLETTAVGDRYVLEEMIKSGYNLGGEQSGHMIFLDYNTTGDGVLSSLVLAKIVLEERKTLSELASVMVEYPQVLVNARIKNENKNRYMEYPEIKSEIERIESILDGCGRVLIRPSGTEPLVRVMLEGKEKGQIKELATNLAKLIEDKLS</sequence>
<feature type="domain" description="Alpha-D-phosphohexomutase C-terminal" evidence="10">
    <location>
        <begin position="373"/>
        <end position="441"/>
    </location>
</feature>
<evidence type="ECO:0000256" key="1">
    <source>
        <dbReference type="ARBA" id="ARBA00010231"/>
    </source>
</evidence>
<dbReference type="Proteomes" id="UP000243255">
    <property type="component" value="Unassembled WGS sequence"/>
</dbReference>
<dbReference type="InterPro" id="IPR005845">
    <property type="entry name" value="A-D-PHexomutase_a/b/a-II"/>
</dbReference>
<dbReference type="Pfam" id="PF02878">
    <property type="entry name" value="PGM_PMM_I"/>
    <property type="match status" value="1"/>
</dbReference>
<dbReference type="Gene3D" id="3.40.120.10">
    <property type="entry name" value="Alpha-D-Glucose-1,6-Bisphosphate, subunit A, domain 3"/>
    <property type="match status" value="3"/>
</dbReference>
<evidence type="ECO:0000256" key="2">
    <source>
        <dbReference type="ARBA" id="ARBA00022553"/>
    </source>
</evidence>
<dbReference type="GO" id="GO:0009252">
    <property type="term" value="P:peptidoglycan biosynthetic process"/>
    <property type="evidence" value="ECO:0007669"/>
    <property type="project" value="TreeGrafter"/>
</dbReference>
<evidence type="ECO:0000259" key="11">
    <source>
        <dbReference type="Pfam" id="PF02878"/>
    </source>
</evidence>
<dbReference type="OrthoDB" id="9806956at2"/>
<evidence type="ECO:0000256" key="8">
    <source>
        <dbReference type="RuleBase" id="RU004326"/>
    </source>
</evidence>
<dbReference type="InterPro" id="IPR006352">
    <property type="entry name" value="GlmM_bact"/>
</dbReference>
<dbReference type="EMBL" id="FQWX01000049">
    <property type="protein sequence ID" value="SHH43963.1"/>
    <property type="molecule type" value="Genomic_DNA"/>
</dbReference>
<comment type="cofactor">
    <cofactor evidence="7">
        <name>Mg(2+)</name>
        <dbReference type="ChEBI" id="CHEBI:18420"/>
    </cofactor>
    <text evidence="7">Binds 1 Mg(2+) ion per subunit.</text>
</comment>
<comment type="function">
    <text evidence="7 9">Catalyzes the conversion of glucosamine-6-phosphate to glucosamine-1-phosphate.</text>
</comment>
<dbReference type="CDD" id="cd05802">
    <property type="entry name" value="GlmM"/>
    <property type="match status" value="1"/>
</dbReference>
<dbReference type="RefSeq" id="WP_073127612.1">
    <property type="nucleotide sequence ID" value="NZ_BAABCH010000074.1"/>
</dbReference>
<organism evidence="14 15">
    <name type="scientific">Asaccharospora irregularis DSM 2635</name>
    <dbReference type="NCBI Taxonomy" id="1121321"/>
    <lineage>
        <taxon>Bacteria</taxon>
        <taxon>Bacillati</taxon>
        <taxon>Bacillota</taxon>
        <taxon>Clostridia</taxon>
        <taxon>Peptostreptococcales</taxon>
        <taxon>Peptostreptococcaceae</taxon>
        <taxon>Asaccharospora</taxon>
    </lineage>
</organism>
<keyword evidence="4 7" id="KW-0460">Magnesium</keyword>
<dbReference type="Pfam" id="PF02880">
    <property type="entry name" value="PGM_PMM_III"/>
    <property type="match status" value="1"/>
</dbReference>
<feature type="modified residue" description="Phosphoserine" evidence="7">
    <location>
        <position position="100"/>
    </location>
</feature>
<feature type="domain" description="Alpha-D-phosphohexomutase alpha/beta/alpha" evidence="12">
    <location>
        <begin position="158"/>
        <end position="253"/>
    </location>
</feature>
<keyword evidence="2 7" id="KW-0597">Phosphoprotein</keyword>
<proteinExistence type="inferred from homology"/>
<dbReference type="GO" id="GO:0005975">
    <property type="term" value="P:carbohydrate metabolic process"/>
    <property type="evidence" value="ECO:0007669"/>
    <property type="project" value="InterPro"/>
</dbReference>
<dbReference type="InterPro" id="IPR050060">
    <property type="entry name" value="Phosphoglucosamine_mutase"/>
</dbReference>
<feature type="active site" description="Phosphoserine intermediate" evidence="7">
    <location>
        <position position="100"/>
    </location>
</feature>
<dbReference type="SUPFAM" id="SSF53738">
    <property type="entry name" value="Phosphoglucomutase, first 3 domains"/>
    <property type="match status" value="3"/>
</dbReference>
<dbReference type="SUPFAM" id="SSF55957">
    <property type="entry name" value="Phosphoglucomutase, C-terminal domain"/>
    <property type="match status" value="1"/>
</dbReference>
<dbReference type="GO" id="GO:0008966">
    <property type="term" value="F:phosphoglucosamine mutase activity"/>
    <property type="evidence" value="ECO:0007669"/>
    <property type="project" value="UniProtKB-UniRule"/>
</dbReference>
<evidence type="ECO:0000256" key="5">
    <source>
        <dbReference type="ARBA" id="ARBA00023235"/>
    </source>
</evidence>
<evidence type="ECO:0000256" key="3">
    <source>
        <dbReference type="ARBA" id="ARBA00022723"/>
    </source>
</evidence>
<evidence type="ECO:0000256" key="9">
    <source>
        <dbReference type="RuleBase" id="RU004327"/>
    </source>
</evidence>
<evidence type="ECO:0000256" key="4">
    <source>
        <dbReference type="ARBA" id="ARBA00022842"/>
    </source>
</evidence>
<evidence type="ECO:0000259" key="13">
    <source>
        <dbReference type="Pfam" id="PF02880"/>
    </source>
</evidence>
<comment type="PTM">
    <text evidence="7">Activated by phosphorylation.</text>
</comment>
<dbReference type="Gene3D" id="3.30.310.50">
    <property type="entry name" value="Alpha-D-phosphohexomutase, C-terminal domain"/>
    <property type="match status" value="1"/>
</dbReference>
<dbReference type="FunFam" id="3.40.120.10:FF:000003">
    <property type="entry name" value="Phosphoglucosamine mutase"/>
    <property type="match status" value="1"/>
</dbReference>
<dbReference type="GO" id="GO:0004615">
    <property type="term" value="F:phosphomannomutase activity"/>
    <property type="evidence" value="ECO:0007669"/>
    <property type="project" value="TreeGrafter"/>
</dbReference>
<feature type="domain" description="Alpha-D-phosphohexomutase alpha/beta/alpha" evidence="11">
    <location>
        <begin position="2"/>
        <end position="136"/>
    </location>
</feature>
<feature type="binding site" evidence="7">
    <location>
        <position position="244"/>
    </location>
    <ligand>
        <name>Mg(2+)</name>
        <dbReference type="ChEBI" id="CHEBI:18420"/>
    </ligand>
</feature>
<dbReference type="FunFam" id="3.40.120.10:FF:000001">
    <property type="entry name" value="Phosphoglucosamine mutase"/>
    <property type="match status" value="1"/>
</dbReference>
<dbReference type="HAMAP" id="MF_01554_B">
    <property type="entry name" value="GlmM_B"/>
    <property type="match status" value="1"/>
</dbReference>
<keyword evidence="3 7" id="KW-0479">Metal-binding</keyword>
<dbReference type="NCBIfam" id="NF008139">
    <property type="entry name" value="PRK10887.1"/>
    <property type="match status" value="1"/>
</dbReference>
<evidence type="ECO:0000313" key="14">
    <source>
        <dbReference type="EMBL" id="SHH43963.1"/>
    </source>
</evidence>
<name>A0A1M5T0Q4_9FIRM</name>
<dbReference type="NCBIfam" id="TIGR01455">
    <property type="entry name" value="glmM"/>
    <property type="match status" value="1"/>
</dbReference>
<dbReference type="PANTHER" id="PTHR42946:SF1">
    <property type="entry name" value="PHOSPHOGLUCOMUTASE (ALPHA-D-GLUCOSE-1,6-BISPHOSPHATE-DEPENDENT)"/>
    <property type="match status" value="1"/>
</dbReference>
<dbReference type="GO" id="GO:0000287">
    <property type="term" value="F:magnesium ion binding"/>
    <property type="evidence" value="ECO:0007669"/>
    <property type="project" value="UniProtKB-UniRule"/>
</dbReference>
<dbReference type="InterPro" id="IPR016055">
    <property type="entry name" value="A-D-PHexomutase_a/b/a-I/II/III"/>
</dbReference>
<comment type="similarity">
    <text evidence="1 7 8">Belongs to the phosphohexose mutase family.</text>
</comment>
<feature type="binding site" evidence="7">
    <location>
        <position position="242"/>
    </location>
    <ligand>
        <name>Mg(2+)</name>
        <dbReference type="ChEBI" id="CHEBI:18420"/>
    </ligand>
</feature>
<dbReference type="InterPro" id="IPR005844">
    <property type="entry name" value="A-D-PHexomutase_a/b/a-I"/>
</dbReference>
<dbReference type="PRINTS" id="PR00509">
    <property type="entry name" value="PGMPMM"/>
</dbReference>
<dbReference type="InterPro" id="IPR016066">
    <property type="entry name" value="A-D-PHexomutase_CS"/>
</dbReference>
<dbReference type="FunFam" id="3.30.310.50:FF:000001">
    <property type="entry name" value="Phosphoglucosamine mutase"/>
    <property type="match status" value="1"/>
</dbReference>
<comment type="catalytic activity">
    <reaction evidence="6 7 9">
        <text>alpha-D-glucosamine 1-phosphate = D-glucosamine 6-phosphate</text>
        <dbReference type="Rhea" id="RHEA:23424"/>
        <dbReference type="ChEBI" id="CHEBI:58516"/>
        <dbReference type="ChEBI" id="CHEBI:58725"/>
        <dbReference type="EC" id="5.4.2.10"/>
    </reaction>
</comment>
<feature type="binding site" description="via phosphate group" evidence="7">
    <location>
        <position position="100"/>
    </location>
    <ligand>
        <name>Mg(2+)</name>
        <dbReference type="ChEBI" id="CHEBI:18420"/>
    </ligand>
</feature>
<gene>
    <name evidence="7" type="primary">glmM</name>
    <name evidence="14" type="ORF">SAMN04488530_14911</name>
</gene>
<keyword evidence="5 7" id="KW-0413">Isomerase</keyword>
<dbReference type="AlphaFoldDB" id="A0A1M5T0Q4"/>
<evidence type="ECO:0000256" key="7">
    <source>
        <dbReference type="HAMAP-Rule" id="MF_01554"/>
    </source>
</evidence>
<keyword evidence="15" id="KW-1185">Reference proteome</keyword>
<dbReference type="Pfam" id="PF02879">
    <property type="entry name" value="PGM_PMM_II"/>
    <property type="match status" value="1"/>
</dbReference>
<dbReference type="InterPro" id="IPR005841">
    <property type="entry name" value="Alpha-D-phosphohexomutase_SF"/>
</dbReference>